<dbReference type="InterPro" id="IPR013022">
    <property type="entry name" value="Xyl_isomerase-like_TIM-brl"/>
</dbReference>
<keyword evidence="1 2" id="KW-0413">Isomerase</keyword>
<dbReference type="Proteomes" id="UP000001600">
    <property type="component" value="Chromosome 2"/>
</dbReference>
<dbReference type="InterPro" id="IPR036237">
    <property type="entry name" value="Xyl_isomerase-like_sf"/>
</dbReference>
<dbReference type="eggNOG" id="COG3622">
    <property type="taxonomic scope" value="Bacteria"/>
</dbReference>
<protein>
    <submittedName>
        <fullName evidence="5">Hydroxypyruvate isomerase protein</fullName>
    </submittedName>
</protein>
<feature type="active site" description="Proton donor/acceptor" evidence="3">
    <location>
        <position position="272"/>
    </location>
</feature>
<dbReference type="PIRSF" id="PIRSF006241">
    <property type="entry name" value="HyI"/>
    <property type="match status" value="1"/>
</dbReference>
<evidence type="ECO:0000259" key="4">
    <source>
        <dbReference type="Pfam" id="PF01261"/>
    </source>
</evidence>
<evidence type="ECO:0000256" key="2">
    <source>
        <dbReference type="PIRNR" id="PIRNR006241"/>
    </source>
</evidence>
<name>B9JIN7_RHIR8</name>
<accession>B9JIN7</accession>
<dbReference type="EMBL" id="CP000629">
    <property type="protein sequence ID" value="ACM29779.1"/>
    <property type="molecule type" value="Genomic_DNA"/>
</dbReference>
<dbReference type="HOGENOM" id="CLU_050006_1_2_5"/>
<comment type="similarity">
    <text evidence="2">Belongs to the hyi family.</text>
</comment>
<dbReference type="GO" id="GO:0016853">
    <property type="term" value="F:isomerase activity"/>
    <property type="evidence" value="ECO:0007669"/>
    <property type="project" value="UniProtKB-KW"/>
</dbReference>
<dbReference type="Pfam" id="PF01261">
    <property type="entry name" value="AP_endonuc_2"/>
    <property type="match status" value="1"/>
</dbReference>
<gene>
    <name evidence="5" type="ordered locus">Arad_8533</name>
</gene>
<reference evidence="5 6" key="1">
    <citation type="journal article" date="2009" name="J. Bacteriol.">
        <title>Genome sequences of three Agrobacterium biovars help elucidate the evolution of multichromosome genomes in bacteria.</title>
        <authorList>
            <person name="Slater S.C."/>
            <person name="Goldman B.S."/>
            <person name="Goodner B."/>
            <person name="Setubal J.C."/>
            <person name="Farrand S.K."/>
            <person name="Nester E.W."/>
            <person name="Burr T.J."/>
            <person name="Banta L."/>
            <person name="Dickerman A.W."/>
            <person name="Paulsen I."/>
            <person name="Otten L."/>
            <person name="Suen G."/>
            <person name="Welch R."/>
            <person name="Almeida N.F."/>
            <person name="Arnold F."/>
            <person name="Burton O.T."/>
            <person name="Du Z."/>
            <person name="Ewing A."/>
            <person name="Godsy E."/>
            <person name="Heisel S."/>
            <person name="Houmiel K.L."/>
            <person name="Jhaveri J."/>
            <person name="Lu J."/>
            <person name="Miller N.M."/>
            <person name="Norton S."/>
            <person name="Chen Q."/>
            <person name="Phoolcharoen W."/>
            <person name="Ohlin V."/>
            <person name="Ondrusek D."/>
            <person name="Pride N."/>
            <person name="Stricklin S.L."/>
            <person name="Sun J."/>
            <person name="Wheeler C."/>
            <person name="Wilson L."/>
            <person name="Zhu H."/>
            <person name="Wood D.W."/>
        </authorList>
    </citation>
    <scope>NUCLEOTIDE SEQUENCE [LARGE SCALE GENOMIC DNA]</scope>
    <source>
        <strain evidence="6">K84 / ATCC BAA-868</strain>
    </source>
</reference>
<sequence>MLPKRRPIGFQRPTPFTQSSTWNTVMNDGSSNVSSPFSLAVCAEMVFKSLPVVDRLKRITELGFHAEIWDWTKHDIAALARSGAIFSSMTGYVTGTLADDEGADELLRTAKLSIPIAREINCPRLNLHGTGLDGQGLPVVKADKVTGAMWLKARDTLNRIADLGEKEGVTFVLENLNEAVDHPKTPFAKAEDTLALVSSVNRPSLKLNLDLYHAQIGEGNLIALCRRALSYIGEIQVADVPGRMEPGTGEINYKAIARALKDMGYRGTIGMEAWASGDDETALARFRDAFTV</sequence>
<dbReference type="Gene3D" id="3.20.20.150">
    <property type="entry name" value="Divalent-metal-dependent TIM barrel enzymes"/>
    <property type="match status" value="1"/>
</dbReference>
<organism evidence="5 6">
    <name type="scientific">Rhizobium rhizogenes (strain K84 / ATCC BAA-868)</name>
    <name type="common">Agrobacterium radiobacter</name>
    <dbReference type="NCBI Taxonomy" id="311403"/>
    <lineage>
        <taxon>Bacteria</taxon>
        <taxon>Pseudomonadati</taxon>
        <taxon>Pseudomonadota</taxon>
        <taxon>Alphaproteobacteria</taxon>
        <taxon>Hyphomicrobiales</taxon>
        <taxon>Rhizobiaceae</taxon>
        <taxon>Rhizobium/Agrobacterium group</taxon>
        <taxon>Rhizobium</taxon>
    </lineage>
</organism>
<proteinExistence type="inferred from homology"/>
<evidence type="ECO:0000313" key="5">
    <source>
        <dbReference type="EMBL" id="ACM29779.1"/>
    </source>
</evidence>
<dbReference type="KEGG" id="ara:Arad_8533"/>
<dbReference type="InterPro" id="IPR026040">
    <property type="entry name" value="HyI-like"/>
</dbReference>
<dbReference type="AlphaFoldDB" id="B9JIN7"/>
<keyword evidence="5" id="KW-0670">Pyruvate</keyword>
<feature type="domain" description="Xylose isomerase-like TIM barrel" evidence="4">
    <location>
        <begin position="77"/>
        <end position="281"/>
    </location>
</feature>
<dbReference type="PANTHER" id="PTHR43489">
    <property type="entry name" value="ISOMERASE"/>
    <property type="match status" value="1"/>
</dbReference>
<evidence type="ECO:0000313" key="6">
    <source>
        <dbReference type="Proteomes" id="UP000001600"/>
    </source>
</evidence>
<dbReference type="STRING" id="311403.Arad_8533"/>
<feature type="active site" description="Proton donor/acceptor" evidence="3">
    <location>
        <position position="174"/>
    </location>
</feature>
<evidence type="ECO:0000256" key="3">
    <source>
        <dbReference type="PIRSR" id="PIRSR006241-50"/>
    </source>
</evidence>
<dbReference type="SUPFAM" id="SSF51658">
    <property type="entry name" value="Xylose isomerase-like"/>
    <property type="match status" value="1"/>
</dbReference>
<dbReference type="InterPro" id="IPR050417">
    <property type="entry name" value="Sugar_Epim/Isomerase"/>
</dbReference>
<evidence type="ECO:0000256" key="1">
    <source>
        <dbReference type="ARBA" id="ARBA00023235"/>
    </source>
</evidence>